<dbReference type="SMART" id="SM01270">
    <property type="entry name" value="Longin"/>
    <property type="match status" value="1"/>
</dbReference>
<dbReference type="SUPFAM" id="SSF58038">
    <property type="entry name" value="SNARE fusion complex"/>
    <property type="match status" value="1"/>
</dbReference>
<organism evidence="8">
    <name type="scientific">Zea mays</name>
    <name type="common">Maize</name>
    <dbReference type="NCBI Taxonomy" id="4577"/>
    <lineage>
        <taxon>Eukaryota</taxon>
        <taxon>Viridiplantae</taxon>
        <taxon>Streptophyta</taxon>
        <taxon>Embryophyta</taxon>
        <taxon>Tracheophyta</taxon>
        <taxon>Spermatophyta</taxon>
        <taxon>Magnoliopsida</taxon>
        <taxon>Liliopsida</taxon>
        <taxon>Poales</taxon>
        <taxon>Poaceae</taxon>
        <taxon>PACMAD clade</taxon>
        <taxon>Panicoideae</taxon>
        <taxon>Andropogonodae</taxon>
        <taxon>Andropogoneae</taxon>
        <taxon>Tripsacinae</taxon>
        <taxon>Zea</taxon>
    </lineage>
</organism>
<gene>
    <name evidence="8" type="ORF">ZEAMMB73_Zm00001d011811</name>
</gene>
<sequence length="218" mass="24297">MKITALLVLKSPGDSSTSASGVGEQQEEAVVLANSSDVSHFGYFQRAAAREFILFVARTAALRTPAGTRQNVQHEGTLRASCSQYTVHCYNQNGLCAIAFTDAHYPVRSAFSLLNIVLEEYQRTFGESWRTTKTDVTQPWQYLDDALTKYQDPAEADKLLKIQRDLDETKIILHKTIDSMLARGERLDSLVAKSSDLSISSQMFYKQAKKTNSCCTIL</sequence>
<dbReference type="InterPro" id="IPR010908">
    <property type="entry name" value="Longin_dom"/>
</dbReference>
<dbReference type="Gene3D" id="1.20.5.110">
    <property type="match status" value="1"/>
</dbReference>
<evidence type="ECO:0000256" key="1">
    <source>
        <dbReference type="ARBA" id="ARBA00008025"/>
    </source>
</evidence>
<keyword evidence="2" id="KW-0488">Methylation</keyword>
<evidence type="ECO:0000256" key="2">
    <source>
        <dbReference type="ARBA" id="ARBA00022481"/>
    </source>
</evidence>
<evidence type="ECO:0000256" key="3">
    <source>
        <dbReference type="ARBA" id="ARBA00023136"/>
    </source>
</evidence>
<keyword evidence="4" id="KW-0564">Palmitate</keyword>
<dbReference type="InterPro" id="IPR011012">
    <property type="entry name" value="Longin-like_dom_sf"/>
</dbReference>
<protein>
    <submittedName>
        <fullName evidence="8">VAMP-like protein YKT61</fullName>
    </submittedName>
</protein>
<dbReference type="AlphaFoldDB" id="A0A1D6G401"/>
<dbReference type="PROSITE" id="PS50859">
    <property type="entry name" value="LONGIN"/>
    <property type="match status" value="1"/>
</dbReference>
<evidence type="ECO:0000256" key="5">
    <source>
        <dbReference type="ARBA" id="ARBA00023288"/>
    </source>
</evidence>
<dbReference type="Pfam" id="PF13774">
    <property type="entry name" value="Longin"/>
    <property type="match status" value="1"/>
</dbReference>
<comment type="subcellular location">
    <subcellularLocation>
        <location evidence="7">Endomembrane system</location>
        <topology evidence="7">Lipid-anchor</topology>
        <orientation evidence="7">Cytoplasmic side</orientation>
    </subcellularLocation>
</comment>
<dbReference type="SUPFAM" id="SSF64356">
    <property type="entry name" value="SNARE-like"/>
    <property type="match status" value="1"/>
</dbReference>
<evidence type="ECO:0000256" key="4">
    <source>
        <dbReference type="ARBA" id="ARBA00023139"/>
    </source>
</evidence>
<dbReference type="Pfam" id="PF00957">
    <property type="entry name" value="Synaptobrevin"/>
    <property type="match status" value="1"/>
</dbReference>
<evidence type="ECO:0000256" key="6">
    <source>
        <dbReference type="ARBA" id="ARBA00023289"/>
    </source>
</evidence>
<keyword evidence="6" id="KW-0636">Prenylation</keyword>
<dbReference type="ExpressionAtlas" id="A0A1D6G401">
    <property type="expression patterns" value="baseline and differential"/>
</dbReference>
<keyword evidence="5" id="KW-0449">Lipoprotein</keyword>
<accession>A0A1D6G401</accession>
<dbReference type="GO" id="GO:0012505">
    <property type="term" value="C:endomembrane system"/>
    <property type="evidence" value="ECO:0007669"/>
    <property type="project" value="UniProtKB-SubCell"/>
</dbReference>
<dbReference type="PROSITE" id="PS50892">
    <property type="entry name" value="V_SNARE"/>
    <property type="match status" value="1"/>
</dbReference>
<dbReference type="EMBL" id="CM000784">
    <property type="protein sequence ID" value="AQK98059.1"/>
    <property type="molecule type" value="Genomic_DNA"/>
</dbReference>
<name>A0A1D6G401_MAIZE</name>
<dbReference type="InterPro" id="IPR042855">
    <property type="entry name" value="V_SNARE_CC"/>
</dbReference>
<evidence type="ECO:0000313" key="8">
    <source>
        <dbReference type="EMBL" id="AQK98059.1"/>
    </source>
</evidence>
<comment type="similarity">
    <text evidence="1">Belongs to the synaptobrevin family.</text>
</comment>
<proteinExistence type="inferred from homology"/>
<dbReference type="OMA" id="NTCCTIL"/>
<dbReference type="PANTHER" id="PTHR45806:SF13">
    <property type="entry name" value="OS01G0964000 PROTEIN"/>
    <property type="match status" value="1"/>
</dbReference>
<reference evidence="8" key="1">
    <citation type="submission" date="2015-12" db="EMBL/GenBank/DDBJ databases">
        <title>Update maize B73 reference genome by single molecule sequencing technologies.</title>
        <authorList>
            <consortium name="Maize Genome Sequencing Project"/>
            <person name="Ware D."/>
        </authorList>
    </citation>
    <scope>NUCLEOTIDE SEQUENCE</scope>
    <source>
        <tissue evidence="8">Seedling</tissue>
    </source>
</reference>
<dbReference type="CDD" id="cd14824">
    <property type="entry name" value="Longin"/>
    <property type="match status" value="1"/>
</dbReference>
<dbReference type="Gene3D" id="3.30.450.50">
    <property type="entry name" value="Longin domain"/>
    <property type="match status" value="1"/>
</dbReference>
<evidence type="ECO:0000256" key="7">
    <source>
        <dbReference type="ARBA" id="ARBA00046278"/>
    </source>
</evidence>
<dbReference type="GO" id="GO:0005737">
    <property type="term" value="C:cytoplasm"/>
    <property type="evidence" value="ECO:0007669"/>
    <property type="project" value="UniProtKB-ARBA"/>
</dbReference>
<dbReference type="InterPro" id="IPR045848">
    <property type="entry name" value="R-SNARE_YKT6"/>
</dbReference>
<dbReference type="PANTHER" id="PTHR45806">
    <property type="entry name" value="SYNAPTOBREVIN HOMOLOG YKT6"/>
    <property type="match status" value="1"/>
</dbReference>
<keyword evidence="3" id="KW-0472">Membrane</keyword>
<dbReference type="CDD" id="cd15867">
    <property type="entry name" value="R-SNARE_YKT6"/>
    <property type="match status" value="1"/>
</dbReference>